<dbReference type="EMBL" id="BONG01000118">
    <property type="protein sequence ID" value="GIF94780.1"/>
    <property type="molecule type" value="Genomic_DNA"/>
</dbReference>
<reference evidence="1 2" key="1">
    <citation type="submission" date="2021-01" db="EMBL/GenBank/DDBJ databases">
        <title>Whole genome shotgun sequence of Catellatospora chokoriensis NBRC 107358.</title>
        <authorList>
            <person name="Komaki H."/>
            <person name="Tamura T."/>
        </authorList>
    </citation>
    <scope>NUCLEOTIDE SEQUENCE [LARGE SCALE GENOMIC DNA]</scope>
    <source>
        <strain evidence="1 2">NBRC 107358</strain>
    </source>
</reference>
<dbReference type="Pfam" id="PF07920">
    <property type="entry name" value="DUF1684"/>
    <property type="match status" value="1"/>
</dbReference>
<protein>
    <recommendedName>
        <fullName evidence="3">DUF1684 domain-containing protein</fullName>
    </recommendedName>
</protein>
<evidence type="ECO:0000313" key="2">
    <source>
        <dbReference type="Proteomes" id="UP000619293"/>
    </source>
</evidence>
<sequence>MVVDPQTLTEEWDAWRAAREQELREPHGWLSLTALHWLPAEEVVLPGVPGRWSVHDDGALLLAALADGLSHAGEPVEGELVLSPVEGGAGITLEHGDRLVEIIQRGGAYALRVRDPQAPTRTGFTGVPMFALDARWALDAVFEAYETPRPVTVGAVIPGLTHDQIARGVLRFELDGAPLALTAMDAGDGSLSVLFRDATSGVSTHGGARSLSVAEPGVDGAVVVDFNRAVNMPCAFTEYGTCPLPPPENVLAIAVEAGERTPR</sequence>
<evidence type="ECO:0008006" key="3">
    <source>
        <dbReference type="Google" id="ProtNLM"/>
    </source>
</evidence>
<dbReference type="InterPro" id="IPR012467">
    <property type="entry name" value="DUF1684"/>
</dbReference>
<keyword evidence="2" id="KW-1185">Reference proteome</keyword>
<dbReference type="PANTHER" id="PTHR41913">
    <property type="entry name" value="DUF1684 DOMAIN-CONTAINING PROTEIN"/>
    <property type="match status" value="1"/>
</dbReference>
<dbReference type="RefSeq" id="WP_191842989.1">
    <property type="nucleotide sequence ID" value="NZ_BAAALB010000037.1"/>
</dbReference>
<accession>A0A8J3NW44</accession>
<evidence type="ECO:0000313" key="1">
    <source>
        <dbReference type="EMBL" id="GIF94780.1"/>
    </source>
</evidence>
<dbReference type="Proteomes" id="UP000619293">
    <property type="component" value="Unassembled WGS sequence"/>
</dbReference>
<name>A0A8J3NW44_9ACTN</name>
<organism evidence="1 2">
    <name type="scientific">Catellatospora chokoriensis</name>
    <dbReference type="NCBI Taxonomy" id="310353"/>
    <lineage>
        <taxon>Bacteria</taxon>
        <taxon>Bacillati</taxon>
        <taxon>Actinomycetota</taxon>
        <taxon>Actinomycetes</taxon>
        <taxon>Micromonosporales</taxon>
        <taxon>Micromonosporaceae</taxon>
        <taxon>Catellatospora</taxon>
    </lineage>
</organism>
<comment type="caution">
    <text evidence="1">The sequence shown here is derived from an EMBL/GenBank/DDBJ whole genome shotgun (WGS) entry which is preliminary data.</text>
</comment>
<gene>
    <name evidence="1" type="ORF">Cch02nite_82240</name>
</gene>
<proteinExistence type="predicted"/>
<dbReference type="PANTHER" id="PTHR41913:SF1">
    <property type="entry name" value="DUF1684 DOMAIN-CONTAINING PROTEIN"/>
    <property type="match status" value="1"/>
</dbReference>
<dbReference type="AlphaFoldDB" id="A0A8J3NW44"/>